<dbReference type="Gene3D" id="3.30.1130.10">
    <property type="match status" value="1"/>
</dbReference>
<dbReference type="GO" id="GO:0004150">
    <property type="term" value="F:dihydroneopterin aldolase activity"/>
    <property type="evidence" value="ECO:0007669"/>
    <property type="project" value="UniProtKB-EC"/>
</dbReference>
<sequence>MDKVFISALQVPTVIGVYDWEKQIQQTLVFDIELRTDIRQAAATDDLHYTIDYAAVCQAVTELCAEPHQLLETVAEKTASMILQNFPTQAVRVRIGKPGAVPQAASVGVMIERGDW</sequence>
<evidence type="ECO:0000313" key="9">
    <source>
        <dbReference type="Proteomes" id="UP001595962"/>
    </source>
</evidence>
<keyword evidence="4 6" id="KW-0289">Folate biosynthesis</keyword>
<comment type="pathway">
    <text evidence="2 6">Cofactor biosynthesis; tetrahydrofolate biosynthesis; 2-amino-4-hydroxy-6-hydroxymethyl-7,8-dihydropteridine diphosphate from 7,8-dihydroneopterin triphosphate: step 3/4.</text>
</comment>
<dbReference type="RefSeq" id="WP_377336759.1">
    <property type="nucleotide sequence ID" value="NZ_JBHSGB010000021.1"/>
</dbReference>
<evidence type="ECO:0000256" key="3">
    <source>
        <dbReference type="ARBA" id="ARBA00005708"/>
    </source>
</evidence>
<evidence type="ECO:0000256" key="2">
    <source>
        <dbReference type="ARBA" id="ARBA00005013"/>
    </source>
</evidence>
<dbReference type="SMART" id="SM00905">
    <property type="entry name" value="FolB"/>
    <property type="match status" value="1"/>
</dbReference>
<feature type="domain" description="Dihydroneopterin aldolase/epimerase" evidence="7">
    <location>
        <begin position="4"/>
        <end position="113"/>
    </location>
</feature>
<dbReference type="NCBIfam" id="TIGR00525">
    <property type="entry name" value="folB"/>
    <property type="match status" value="1"/>
</dbReference>
<evidence type="ECO:0000256" key="5">
    <source>
        <dbReference type="ARBA" id="ARBA00023239"/>
    </source>
</evidence>
<evidence type="ECO:0000256" key="1">
    <source>
        <dbReference type="ARBA" id="ARBA00001353"/>
    </source>
</evidence>
<comment type="similarity">
    <text evidence="3 6">Belongs to the DHNA family.</text>
</comment>
<evidence type="ECO:0000313" key="8">
    <source>
        <dbReference type="EMBL" id="MFC4657085.1"/>
    </source>
</evidence>
<evidence type="ECO:0000256" key="4">
    <source>
        <dbReference type="ARBA" id="ARBA00022909"/>
    </source>
</evidence>
<comment type="caution">
    <text evidence="8">The sequence shown here is derived from an EMBL/GenBank/DDBJ whole genome shotgun (WGS) entry which is preliminary data.</text>
</comment>
<dbReference type="EMBL" id="JBHSGB010000021">
    <property type="protein sequence ID" value="MFC4657085.1"/>
    <property type="molecule type" value="Genomic_DNA"/>
</dbReference>
<dbReference type="InterPro" id="IPR006156">
    <property type="entry name" value="Dihydroneopterin_aldolase"/>
</dbReference>
<evidence type="ECO:0000259" key="7">
    <source>
        <dbReference type="SMART" id="SM00905"/>
    </source>
</evidence>
<dbReference type="NCBIfam" id="TIGR00526">
    <property type="entry name" value="folB_dom"/>
    <property type="match status" value="1"/>
</dbReference>
<comment type="catalytic activity">
    <reaction evidence="1 6">
        <text>7,8-dihydroneopterin = 6-hydroxymethyl-7,8-dihydropterin + glycolaldehyde</text>
        <dbReference type="Rhea" id="RHEA:10540"/>
        <dbReference type="ChEBI" id="CHEBI:17001"/>
        <dbReference type="ChEBI" id="CHEBI:17071"/>
        <dbReference type="ChEBI" id="CHEBI:44841"/>
        <dbReference type="EC" id="4.1.2.25"/>
    </reaction>
</comment>
<dbReference type="EC" id="4.1.2.25" evidence="6"/>
<accession>A0ABV9JS96</accession>
<dbReference type="SUPFAM" id="SSF55620">
    <property type="entry name" value="Tetrahydrobiopterin biosynthesis enzymes-like"/>
    <property type="match status" value="1"/>
</dbReference>
<organism evidence="8 9">
    <name type="scientific">Rheinheimera marina</name>
    <dbReference type="NCBI Taxonomy" id="1774958"/>
    <lineage>
        <taxon>Bacteria</taxon>
        <taxon>Pseudomonadati</taxon>
        <taxon>Pseudomonadota</taxon>
        <taxon>Gammaproteobacteria</taxon>
        <taxon>Chromatiales</taxon>
        <taxon>Chromatiaceae</taxon>
        <taxon>Rheinheimera</taxon>
    </lineage>
</organism>
<dbReference type="InterPro" id="IPR043133">
    <property type="entry name" value="GTP-CH-I_C/QueF"/>
</dbReference>
<name>A0ABV9JS96_9GAMM</name>
<dbReference type="Proteomes" id="UP001595962">
    <property type="component" value="Unassembled WGS sequence"/>
</dbReference>
<comment type="function">
    <text evidence="6">Catalyzes the conversion of 7,8-dihydroneopterin to 6-hydroxymethyl-7,8-dihydropterin.</text>
</comment>
<dbReference type="Pfam" id="PF02152">
    <property type="entry name" value="FolB"/>
    <property type="match status" value="1"/>
</dbReference>
<gene>
    <name evidence="8" type="primary">folB</name>
    <name evidence="8" type="ORF">ACFO3I_18910</name>
</gene>
<dbReference type="CDD" id="cd00534">
    <property type="entry name" value="DHNA_DHNTPE"/>
    <property type="match status" value="1"/>
</dbReference>
<reference evidence="9" key="1">
    <citation type="journal article" date="2019" name="Int. J. Syst. Evol. Microbiol.">
        <title>The Global Catalogue of Microorganisms (GCM) 10K type strain sequencing project: providing services to taxonomists for standard genome sequencing and annotation.</title>
        <authorList>
            <consortium name="The Broad Institute Genomics Platform"/>
            <consortium name="The Broad Institute Genome Sequencing Center for Infectious Disease"/>
            <person name="Wu L."/>
            <person name="Ma J."/>
        </authorList>
    </citation>
    <scope>NUCLEOTIDE SEQUENCE [LARGE SCALE GENOMIC DNA]</scope>
    <source>
        <strain evidence="9">DT28</strain>
    </source>
</reference>
<keyword evidence="9" id="KW-1185">Reference proteome</keyword>
<dbReference type="InterPro" id="IPR006157">
    <property type="entry name" value="FolB_dom"/>
</dbReference>
<dbReference type="PANTHER" id="PTHR42844">
    <property type="entry name" value="DIHYDRONEOPTERIN ALDOLASE 1-RELATED"/>
    <property type="match status" value="1"/>
</dbReference>
<evidence type="ECO:0000256" key="6">
    <source>
        <dbReference type="RuleBase" id="RU362079"/>
    </source>
</evidence>
<keyword evidence="5 6" id="KW-0456">Lyase</keyword>
<proteinExistence type="inferred from homology"/>
<protein>
    <recommendedName>
        <fullName evidence="6">7,8-dihydroneopterin aldolase</fullName>
        <ecNumber evidence="6">4.1.2.25</ecNumber>
    </recommendedName>
</protein>
<dbReference type="PANTHER" id="PTHR42844:SF1">
    <property type="entry name" value="DIHYDRONEOPTERIN ALDOLASE 1-RELATED"/>
    <property type="match status" value="1"/>
</dbReference>